<reference evidence="1 2" key="1">
    <citation type="submission" date="2019-03" db="EMBL/GenBank/DDBJ databases">
        <authorList>
            <person name="Nijsse B."/>
        </authorList>
    </citation>
    <scope>NUCLEOTIDE SEQUENCE [LARGE SCALE GENOMIC DNA]</scope>
    <source>
        <strain evidence="1">Desulfoluna butyratoxydans MSL71</strain>
    </source>
</reference>
<evidence type="ECO:0000313" key="1">
    <source>
        <dbReference type="EMBL" id="VFQ44981.1"/>
    </source>
</evidence>
<dbReference type="RefSeq" id="WP_180141039.1">
    <property type="nucleotide sequence ID" value="NZ_CAADHO010000004.1"/>
</dbReference>
<accession>A0A4U8YML2</accession>
<name>A0A4U8YML2_9BACT</name>
<evidence type="ECO:0000313" key="2">
    <source>
        <dbReference type="Proteomes" id="UP000507962"/>
    </source>
</evidence>
<proteinExistence type="predicted"/>
<dbReference type="EMBL" id="CAADHO010000004">
    <property type="protein sequence ID" value="VFQ44981.1"/>
    <property type="molecule type" value="Genomic_DNA"/>
</dbReference>
<sequence length="94" mass="11121">MNPKNPFRNENVEGYVTELGRAATRMERLMRELPTTDPVVLGELHSLSMKIERMVVEEPGRERRSMFLDQVRRKAMYQRQRYMKMAHAGSLRNP</sequence>
<dbReference type="AlphaFoldDB" id="A0A4U8YML2"/>
<gene>
    <name evidence="1" type="ORF">MSL71_26380</name>
</gene>
<keyword evidence="2" id="KW-1185">Reference proteome</keyword>
<dbReference type="Proteomes" id="UP000507962">
    <property type="component" value="Unassembled WGS sequence"/>
</dbReference>
<protein>
    <submittedName>
        <fullName evidence="1">Uncharacterized protein</fullName>
    </submittedName>
</protein>
<organism evidence="1 2">
    <name type="scientific">Desulfoluna butyratoxydans</name>
    <dbReference type="NCBI Taxonomy" id="231438"/>
    <lineage>
        <taxon>Bacteria</taxon>
        <taxon>Pseudomonadati</taxon>
        <taxon>Thermodesulfobacteriota</taxon>
        <taxon>Desulfobacteria</taxon>
        <taxon>Desulfobacterales</taxon>
        <taxon>Desulfolunaceae</taxon>
        <taxon>Desulfoluna</taxon>
    </lineage>
</organism>